<dbReference type="GO" id="GO:0003713">
    <property type="term" value="F:transcription coactivator activity"/>
    <property type="evidence" value="ECO:0007669"/>
    <property type="project" value="InterPro"/>
</dbReference>
<evidence type="ECO:0000313" key="6">
    <source>
        <dbReference type="EMBL" id="KAK9919473.1"/>
    </source>
</evidence>
<evidence type="ECO:0000256" key="5">
    <source>
        <dbReference type="SAM" id="MobiDB-lite"/>
    </source>
</evidence>
<dbReference type="Proteomes" id="UP001457282">
    <property type="component" value="Unassembled WGS sequence"/>
</dbReference>
<dbReference type="InterPro" id="IPR026060">
    <property type="entry name" value="AMY1"/>
</dbReference>
<keyword evidence="4" id="KW-0175">Coiled coil</keyword>
<evidence type="ECO:0000313" key="7">
    <source>
        <dbReference type="Proteomes" id="UP001457282"/>
    </source>
</evidence>
<reference evidence="6 7" key="1">
    <citation type="journal article" date="2023" name="G3 (Bethesda)">
        <title>A chromosome-length genome assembly and annotation of blackberry (Rubus argutus, cv. 'Hillquist').</title>
        <authorList>
            <person name="Bruna T."/>
            <person name="Aryal R."/>
            <person name="Dudchenko O."/>
            <person name="Sargent D.J."/>
            <person name="Mead D."/>
            <person name="Buti M."/>
            <person name="Cavallini A."/>
            <person name="Hytonen T."/>
            <person name="Andres J."/>
            <person name="Pham M."/>
            <person name="Weisz D."/>
            <person name="Mascagni F."/>
            <person name="Usai G."/>
            <person name="Natali L."/>
            <person name="Bassil N."/>
            <person name="Fernandez G.E."/>
            <person name="Lomsadze A."/>
            <person name="Armour M."/>
            <person name="Olukolu B."/>
            <person name="Poorten T."/>
            <person name="Britton C."/>
            <person name="Davik J."/>
            <person name="Ashrafi H."/>
            <person name="Aiden E.L."/>
            <person name="Borodovsky M."/>
            <person name="Worthington M."/>
        </authorList>
    </citation>
    <scope>NUCLEOTIDE SEQUENCE [LARGE SCALE GENOMIC DNA]</scope>
    <source>
        <strain evidence="6">PI 553951</strain>
    </source>
</reference>
<evidence type="ECO:0000256" key="4">
    <source>
        <dbReference type="SAM" id="Coils"/>
    </source>
</evidence>
<proteinExistence type="inferred from homology"/>
<organism evidence="6 7">
    <name type="scientific">Rubus argutus</name>
    <name type="common">Southern blackberry</name>
    <dbReference type="NCBI Taxonomy" id="59490"/>
    <lineage>
        <taxon>Eukaryota</taxon>
        <taxon>Viridiplantae</taxon>
        <taxon>Streptophyta</taxon>
        <taxon>Embryophyta</taxon>
        <taxon>Tracheophyta</taxon>
        <taxon>Spermatophyta</taxon>
        <taxon>Magnoliopsida</taxon>
        <taxon>eudicotyledons</taxon>
        <taxon>Gunneridae</taxon>
        <taxon>Pentapetalae</taxon>
        <taxon>rosids</taxon>
        <taxon>fabids</taxon>
        <taxon>Rosales</taxon>
        <taxon>Rosaceae</taxon>
        <taxon>Rosoideae</taxon>
        <taxon>Rosoideae incertae sedis</taxon>
        <taxon>Rubus</taxon>
    </lineage>
</organism>
<name>A0AAW1W630_RUBAR</name>
<comment type="subcellular location">
    <subcellularLocation>
        <location evidence="1">Nucleus</location>
    </subcellularLocation>
</comment>
<dbReference type="PANTHER" id="PTHR13168:SF0">
    <property type="entry name" value="C-MYC-BINDING PROTEIN"/>
    <property type="match status" value="1"/>
</dbReference>
<keyword evidence="7" id="KW-1185">Reference proteome</keyword>
<evidence type="ECO:0000256" key="1">
    <source>
        <dbReference type="ARBA" id="ARBA00004123"/>
    </source>
</evidence>
<dbReference type="PANTHER" id="PTHR13168">
    <property type="entry name" value="ASSOCIATE OF C-MYC AMY-1"/>
    <property type="match status" value="1"/>
</dbReference>
<dbReference type="GO" id="GO:0005634">
    <property type="term" value="C:nucleus"/>
    <property type="evidence" value="ECO:0007669"/>
    <property type="project" value="UniProtKB-SubCell"/>
</dbReference>
<protein>
    <submittedName>
        <fullName evidence="6">Uncharacterized protein</fullName>
    </submittedName>
</protein>
<dbReference type="EMBL" id="JBEDUW010000006">
    <property type="protein sequence ID" value="KAK9919473.1"/>
    <property type="molecule type" value="Genomic_DNA"/>
</dbReference>
<comment type="caution">
    <text evidence="6">The sequence shown here is derived from an EMBL/GenBank/DDBJ whole genome shotgun (WGS) entry which is preliminary data.</text>
</comment>
<evidence type="ECO:0000256" key="3">
    <source>
        <dbReference type="ARBA" id="ARBA00023242"/>
    </source>
</evidence>
<sequence>MCIVAQSSTCVCDQFLCDRFVQQKLGGPSLSEYEKLQAELSELQMKYNQLFAAYQETRAELEGLKSSQSHMTHNEAPGSTKETIAEEAQKEKV</sequence>
<accession>A0AAW1W630</accession>
<dbReference type="AlphaFoldDB" id="A0AAW1W630"/>
<evidence type="ECO:0000256" key="2">
    <source>
        <dbReference type="ARBA" id="ARBA00009389"/>
    </source>
</evidence>
<gene>
    <name evidence="6" type="ORF">M0R45_028065</name>
</gene>
<feature type="coiled-coil region" evidence="4">
    <location>
        <begin position="33"/>
        <end position="60"/>
    </location>
</feature>
<feature type="region of interest" description="Disordered" evidence="5">
    <location>
        <begin position="63"/>
        <end position="93"/>
    </location>
</feature>
<feature type="compositionally biased region" description="Basic and acidic residues" evidence="5">
    <location>
        <begin position="83"/>
        <end position="93"/>
    </location>
</feature>
<keyword evidence="3" id="KW-0539">Nucleus</keyword>
<comment type="similarity">
    <text evidence="2">Belongs to the AMY1 family.</text>
</comment>